<evidence type="ECO:0000313" key="4">
    <source>
        <dbReference type="Proteomes" id="UP001550853"/>
    </source>
</evidence>
<gene>
    <name evidence="3" type="ORF">AB0E61_15405</name>
</gene>
<accession>A0ABV2Z0G4</accession>
<feature type="compositionally biased region" description="Polar residues" evidence="1">
    <location>
        <begin position="1"/>
        <end position="14"/>
    </location>
</feature>
<dbReference type="Proteomes" id="UP001550853">
    <property type="component" value="Unassembled WGS sequence"/>
</dbReference>
<evidence type="ECO:0000313" key="3">
    <source>
        <dbReference type="EMBL" id="MEU3711471.1"/>
    </source>
</evidence>
<keyword evidence="2" id="KW-1133">Transmembrane helix</keyword>
<keyword evidence="2" id="KW-0472">Membrane</keyword>
<feature type="region of interest" description="Disordered" evidence="1">
    <location>
        <begin position="1"/>
        <end position="20"/>
    </location>
</feature>
<evidence type="ECO:0000256" key="1">
    <source>
        <dbReference type="SAM" id="MobiDB-lite"/>
    </source>
</evidence>
<reference evidence="3 4" key="1">
    <citation type="submission" date="2024-06" db="EMBL/GenBank/DDBJ databases">
        <title>The Natural Products Discovery Center: Release of the First 8490 Sequenced Strains for Exploring Actinobacteria Biosynthetic Diversity.</title>
        <authorList>
            <person name="Kalkreuter E."/>
            <person name="Kautsar S.A."/>
            <person name="Yang D."/>
            <person name="Bader C.D."/>
            <person name="Teijaro C.N."/>
            <person name="Fluegel L."/>
            <person name="Davis C.M."/>
            <person name="Simpson J.R."/>
            <person name="Lauterbach L."/>
            <person name="Steele A.D."/>
            <person name="Gui C."/>
            <person name="Meng S."/>
            <person name="Li G."/>
            <person name="Viehrig K."/>
            <person name="Ye F."/>
            <person name="Su P."/>
            <person name="Kiefer A.F."/>
            <person name="Nichols A."/>
            <person name="Cepeda A.J."/>
            <person name="Yan W."/>
            <person name="Fan B."/>
            <person name="Jiang Y."/>
            <person name="Adhikari A."/>
            <person name="Zheng C.-J."/>
            <person name="Schuster L."/>
            <person name="Cowan T.M."/>
            <person name="Smanski M.J."/>
            <person name="Chevrette M.G."/>
            <person name="De Carvalho L.P.S."/>
            <person name="Shen B."/>
        </authorList>
    </citation>
    <scope>NUCLEOTIDE SEQUENCE [LARGE SCALE GENOMIC DNA]</scope>
    <source>
        <strain evidence="3 4">NPDC033039</strain>
    </source>
</reference>
<proteinExistence type="predicted"/>
<name>A0ABV2Z0G4_9ACTN</name>
<dbReference type="RefSeq" id="WP_030287697.1">
    <property type="nucleotide sequence ID" value="NZ_JBEZVI010000011.1"/>
</dbReference>
<protein>
    <submittedName>
        <fullName evidence="3">Uncharacterized protein</fullName>
    </submittedName>
</protein>
<organism evidence="3 4">
    <name type="scientific">Streptomyces catenulae</name>
    <dbReference type="NCBI Taxonomy" id="66875"/>
    <lineage>
        <taxon>Bacteria</taxon>
        <taxon>Bacillati</taxon>
        <taxon>Actinomycetota</taxon>
        <taxon>Actinomycetes</taxon>
        <taxon>Kitasatosporales</taxon>
        <taxon>Streptomycetaceae</taxon>
        <taxon>Streptomyces</taxon>
    </lineage>
</organism>
<dbReference type="EMBL" id="JBEZVI010000011">
    <property type="protein sequence ID" value="MEU3711471.1"/>
    <property type="molecule type" value="Genomic_DNA"/>
</dbReference>
<keyword evidence="4" id="KW-1185">Reference proteome</keyword>
<feature type="transmembrane region" description="Helical" evidence="2">
    <location>
        <begin position="24"/>
        <end position="45"/>
    </location>
</feature>
<comment type="caution">
    <text evidence="3">The sequence shown here is derived from an EMBL/GenBank/DDBJ whole genome shotgun (WGS) entry which is preliminary data.</text>
</comment>
<evidence type="ECO:0000256" key="2">
    <source>
        <dbReference type="SAM" id="Phobius"/>
    </source>
</evidence>
<keyword evidence="2" id="KW-0812">Transmembrane</keyword>
<sequence>MLTARKSATPTTQPRGAKRKSSRLLLPLGLAVFAAWIAVVVVGIAQEPDPGAASYGKLASDVAENLHKGDAESLARYVNGDGADEYAKNLVGKVKDSGESGKISVSRASGEQVQLSAPHLCLTWDVEKSDGRFFLDPVPPLTPSACTTP</sequence>